<dbReference type="AlphaFoldDB" id="A0A135I8N2"/>
<comment type="caution">
    <text evidence="1">The sequence shown here is derived from an EMBL/GenBank/DDBJ whole genome shotgun (WGS) entry which is preliminary data.</text>
</comment>
<keyword evidence="2" id="KW-1185">Reference proteome</keyword>
<proteinExistence type="predicted"/>
<reference evidence="1 2" key="1">
    <citation type="submission" date="2015-11" db="EMBL/GenBank/DDBJ databases">
        <title>Genomic Taxonomy of the Vibrionaceae.</title>
        <authorList>
            <person name="Gomez-Gil B."/>
            <person name="Enciso-Ibarra J."/>
        </authorList>
    </citation>
    <scope>NUCLEOTIDE SEQUENCE [LARGE SCALE GENOMIC DNA]</scope>
    <source>
        <strain evidence="1 2">CAIM 912</strain>
    </source>
</reference>
<dbReference type="EMBL" id="LNTY01000034">
    <property type="protein sequence ID" value="KXF81810.1"/>
    <property type="molecule type" value="Genomic_DNA"/>
</dbReference>
<evidence type="ECO:0000313" key="1">
    <source>
        <dbReference type="EMBL" id="KXF81810.1"/>
    </source>
</evidence>
<dbReference type="STRING" id="294935.ATN88_03455"/>
<protein>
    <recommendedName>
        <fullName evidence="3">DUF945 domain-containing protein</fullName>
    </recommendedName>
</protein>
<dbReference type="InterPro" id="IPR010352">
    <property type="entry name" value="DUF945"/>
</dbReference>
<gene>
    <name evidence="1" type="ORF">ATN88_03455</name>
</gene>
<evidence type="ECO:0000313" key="2">
    <source>
        <dbReference type="Proteomes" id="UP000070529"/>
    </source>
</evidence>
<sequence>MIFGKYAAIGGAVSLALIWPFASGQVGESVYNREVQNIESPYVSVEKVSYDRGYLSSQVKTLVNLQGTLKQDFEAEGLPTSFTFDSEVSHGFLSIATVTTLEMTPEVKAVTDLLWPTGESPVEFRSETSVFGDTQYSAVMQGIKASDNDMTFTTSPVDFAGTVDKEGNNVFSMSWPSIDVSSAESGEKLSIKDISGSGSGYMLDGDVWIGKQNFNAATAMFDDALGSVVTLTNISADVSNDLTTDAAGEGADATATQDRRLANKNMFSVGKVNVSDAFSVDNFKLGVNFNDLDYDSMLSLSSVANSMGEEPTNEEMTLLISALDSLVEKGLSLEIQPLELDAPEGHVDASFDLALAPGTTNATQDIGAVVNNLKGNLNVTVPTAYVEGLPQLAPMITNLEEYGFVSQSNDGVKLSAKIEGEEAVSPSGERMPLGFLMMMFM</sequence>
<name>A0A135I8N2_9GAMM</name>
<dbReference type="Proteomes" id="UP000070529">
    <property type="component" value="Unassembled WGS sequence"/>
</dbReference>
<dbReference type="OrthoDB" id="5915128at2"/>
<evidence type="ECO:0008006" key="3">
    <source>
        <dbReference type="Google" id="ProtNLM"/>
    </source>
</evidence>
<accession>A0A135I8N2</accession>
<organism evidence="1 2">
    <name type="scientific">Enterovibrio coralii</name>
    <dbReference type="NCBI Taxonomy" id="294935"/>
    <lineage>
        <taxon>Bacteria</taxon>
        <taxon>Pseudomonadati</taxon>
        <taxon>Pseudomonadota</taxon>
        <taxon>Gammaproteobacteria</taxon>
        <taxon>Vibrionales</taxon>
        <taxon>Vibrionaceae</taxon>
        <taxon>Enterovibrio</taxon>
    </lineage>
</organism>
<dbReference type="Pfam" id="PF06097">
    <property type="entry name" value="DUF945"/>
    <property type="match status" value="1"/>
</dbReference>